<gene>
    <name evidence="1" type="ORF">TNIN_412731</name>
</gene>
<proteinExistence type="predicted"/>
<accession>A0A8X6XGM3</accession>
<dbReference type="AlphaFoldDB" id="A0A8X6XGM3"/>
<protein>
    <submittedName>
        <fullName evidence="1">Uncharacterized protein</fullName>
    </submittedName>
</protein>
<organism evidence="1 2">
    <name type="scientific">Trichonephila inaurata madagascariensis</name>
    <dbReference type="NCBI Taxonomy" id="2747483"/>
    <lineage>
        <taxon>Eukaryota</taxon>
        <taxon>Metazoa</taxon>
        <taxon>Ecdysozoa</taxon>
        <taxon>Arthropoda</taxon>
        <taxon>Chelicerata</taxon>
        <taxon>Arachnida</taxon>
        <taxon>Araneae</taxon>
        <taxon>Araneomorphae</taxon>
        <taxon>Entelegynae</taxon>
        <taxon>Araneoidea</taxon>
        <taxon>Nephilidae</taxon>
        <taxon>Trichonephila</taxon>
        <taxon>Trichonephila inaurata</taxon>
    </lineage>
</organism>
<dbReference type="Proteomes" id="UP000886998">
    <property type="component" value="Unassembled WGS sequence"/>
</dbReference>
<evidence type="ECO:0000313" key="2">
    <source>
        <dbReference type="Proteomes" id="UP000886998"/>
    </source>
</evidence>
<dbReference type="OrthoDB" id="6436624at2759"/>
<comment type="caution">
    <text evidence="1">The sequence shown here is derived from an EMBL/GenBank/DDBJ whole genome shotgun (WGS) entry which is preliminary data.</text>
</comment>
<name>A0A8X6XGM3_9ARAC</name>
<sequence>MKTRCLKCGEYHRTGTCEIKEKIENPLCINCNAKGHMASSSECPLFTKPRKGKGQSPVENLKRNFESSQIKPGLSYLQALNPNESHQMAARGNASSASENLINNKNETVNMEALNAIQND</sequence>
<reference evidence="1" key="1">
    <citation type="submission" date="2020-08" db="EMBL/GenBank/DDBJ databases">
        <title>Multicomponent nature underlies the extraordinary mechanical properties of spider dragline silk.</title>
        <authorList>
            <person name="Kono N."/>
            <person name="Nakamura H."/>
            <person name="Mori M."/>
            <person name="Yoshida Y."/>
            <person name="Ohtoshi R."/>
            <person name="Malay A.D."/>
            <person name="Moran D.A.P."/>
            <person name="Tomita M."/>
            <person name="Numata K."/>
            <person name="Arakawa K."/>
        </authorList>
    </citation>
    <scope>NUCLEOTIDE SEQUENCE</scope>
</reference>
<keyword evidence="2" id="KW-1185">Reference proteome</keyword>
<dbReference type="EMBL" id="BMAV01008932">
    <property type="protein sequence ID" value="GFY52839.1"/>
    <property type="molecule type" value="Genomic_DNA"/>
</dbReference>
<evidence type="ECO:0000313" key="1">
    <source>
        <dbReference type="EMBL" id="GFY52839.1"/>
    </source>
</evidence>